<accession>A0A8S5U308</accession>
<dbReference type="EMBL" id="BK015996">
    <property type="protein sequence ID" value="DAF88826.1"/>
    <property type="molecule type" value="Genomic_DNA"/>
</dbReference>
<proteinExistence type="predicted"/>
<organism evidence="1">
    <name type="scientific">Siphoviridae sp. ctcRb7</name>
    <dbReference type="NCBI Taxonomy" id="2825572"/>
    <lineage>
        <taxon>Viruses</taxon>
        <taxon>Duplodnaviria</taxon>
        <taxon>Heunggongvirae</taxon>
        <taxon>Uroviricota</taxon>
        <taxon>Caudoviricetes</taxon>
    </lineage>
</organism>
<reference evidence="1" key="1">
    <citation type="journal article" date="2021" name="Proc. Natl. Acad. Sci. U.S.A.">
        <title>A Catalog of Tens of Thousands of Viruses from Human Metagenomes Reveals Hidden Associations with Chronic Diseases.</title>
        <authorList>
            <person name="Tisza M.J."/>
            <person name="Buck C.B."/>
        </authorList>
    </citation>
    <scope>NUCLEOTIDE SEQUENCE</scope>
    <source>
        <strain evidence="1">CtcRb7</strain>
    </source>
</reference>
<evidence type="ECO:0000313" key="1">
    <source>
        <dbReference type="EMBL" id="DAF88826.1"/>
    </source>
</evidence>
<protein>
    <submittedName>
        <fullName evidence="1">Uncharacterized protein</fullName>
    </submittedName>
</protein>
<sequence length="35" mass="3606">MKPARAASARTFAATTSRVVIAGDGEKLVSVLMCP</sequence>
<name>A0A8S5U308_9CAUD</name>